<evidence type="ECO:0000313" key="1">
    <source>
        <dbReference type="EMBL" id="GAA0611212.1"/>
    </source>
</evidence>
<sequence>MPTTNHQDPALRRATTAVARLLAVLGTGQQHLVCSDGKGVAITTVDVVLCGEEMTLHHTAADTWALAKVLSRAFTSAAGGGLVVRTSATQDTAERVRGWRVQAGWLTPLTAAQVFSAYCTDAVTGDPLSPERGVEYCPGLTVPSPEELS</sequence>
<evidence type="ECO:0000313" key="2">
    <source>
        <dbReference type="Proteomes" id="UP001500668"/>
    </source>
</evidence>
<comment type="caution">
    <text evidence="1">The sequence shown here is derived from an EMBL/GenBank/DDBJ whole genome shotgun (WGS) entry which is preliminary data.</text>
</comment>
<proteinExistence type="predicted"/>
<name>A0ABP3RKE5_9ACTN</name>
<accession>A0ABP3RKE5</accession>
<organism evidence="1 2">
    <name type="scientific">Streptomyces crystallinus</name>
    <dbReference type="NCBI Taxonomy" id="68191"/>
    <lineage>
        <taxon>Bacteria</taxon>
        <taxon>Bacillati</taxon>
        <taxon>Actinomycetota</taxon>
        <taxon>Actinomycetes</taxon>
        <taxon>Kitasatosporales</taxon>
        <taxon>Streptomycetaceae</taxon>
        <taxon>Streptomyces</taxon>
    </lineage>
</organism>
<gene>
    <name evidence="1" type="ORF">GCM10010394_46260</name>
</gene>
<dbReference type="Proteomes" id="UP001500668">
    <property type="component" value="Unassembled WGS sequence"/>
</dbReference>
<dbReference type="EMBL" id="BAAACA010000034">
    <property type="protein sequence ID" value="GAA0611212.1"/>
    <property type="molecule type" value="Genomic_DNA"/>
</dbReference>
<reference evidence="2" key="1">
    <citation type="journal article" date="2019" name="Int. J. Syst. Evol. Microbiol.">
        <title>The Global Catalogue of Microorganisms (GCM) 10K type strain sequencing project: providing services to taxonomists for standard genome sequencing and annotation.</title>
        <authorList>
            <consortium name="The Broad Institute Genomics Platform"/>
            <consortium name="The Broad Institute Genome Sequencing Center for Infectious Disease"/>
            <person name="Wu L."/>
            <person name="Ma J."/>
        </authorList>
    </citation>
    <scope>NUCLEOTIDE SEQUENCE [LARGE SCALE GENOMIC DNA]</scope>
    <source>
        <strain evidence="2">JCM 5067</strain>
    </source>
</reference>
<protein>
    <submittedName>
        <fullName evidence="1">Uncharacterized protein</fullName>
    </submittedName>
</protein>
<dbReference type="RefSeq" id="WP_344076159.1">
    <property type="nucleotide sequence ID" value="NZ_BAAACA010000034.1"/>
</dbReference>
<keyword evidence="2" id="KW-1185">Reference proteome</keyword>